<organism evidence="3 4">
    <name type="scientific">Fusarium oxysporum f. sp. raphani</name>
    <dbReference type="NCBI Taxonomy" id="96318"/>
    <lineage>
        <taxon>Eukaryota</taxon>
        <taxon>Fungi</taxon>
        <taxon>Dikarya</taxon>
        <taxon>Ascomycota</taxon>
        <taxon>Pezizomycotina</taxon>
        <taxon>Sordariomycetes</taxon>
        <taxon>Hypocreomycetidae</taxon>
        <taxon>Hypocreales</taxon>
        <taxon>Nectriaceae</taxon>
        <taxon>Fusarium</taxon>
        <taxon>Fusarium oxysporum species complex</taxon>
    </lineage>
</organism>
<name>A0A8J5NHF5_FUSOX</name>
<feature type="compositionally biased region" description="Basic and acidic residues" evidence="2">
    <location>
        <begin position="173"/>
        <end position="195"/>
    </location>
</feature>
<proteinExistence type="predicted"/>
<feature type="coiled-coil region" evidence="1">
    <location>
        <begin position="329"/>
        <end position="381"/>
    </location>
</feature>
<accession>A0A8J5NHF5</accession>
<feature type="compositionally biased region" description="Acidic residues" evidence="2">
    <location>
        <begin position="146"/>
        <end position="169"/>
    </location>
</feature>
<feature type="compositionally biased region" description="Basic and acidic residues" evidence="2">
    <location>
        <begin position="204"/>
        <end position="213"/>
    </location>
</feature>
<evidence type="ECO:0000256" key="2">
    <source>
        <dbReference type="SAM" id="MobiDB-lite"/>
    </source>
</evidence>
<dbReference type="EMBL" id="JAELUR010000038">
    <property type="protein sequence ID" value="KAG7403512.1"/>
    <property type="molecule type" value="Genomic_DNA"/>
</dbReference>
<protein>
    <submittedName>
        <fullName evidence="3">Uncharacterized protein</fullName>
    </submittedName>
</protein>
<reference evidence="3" key="1">
    <citation type="submission" date="2021-04" db="EMBL/GenBank/DDBJ databases">
        <title>First draft genome resource for Brassicaceae pathogens Fusarium oxysporum f. sp. raphani and Fusarium oxysporum f. sp. rapae.</title>
        <authorList>
            <person name="Asai S."/>
        </authorList>
    </citation>
    <scope>NUCLEOTIDE SEQUENCE</scope>
    <source>
        <strain evidence="3">Tf1262</strain>
    </source>
</reference>
<evidence type="ECO:0000313" key="4">
    <source>
        <dbReference type="Proteomes" id="UP000693942"/>
    </source>
</evidence>
<feature type="region of interest" description="Disordered" evidence="2">
    <location>
        <begin position="67"/>
        <end position="214"/>
    </location>
</feature>
<evidence type="ECO:0000256" key="1">
    <source>
        <dbReference type="SAM" id="Coils"/>
    </source>
</evidence>
<evidence type="ECO:0000313" key="3">
    <source>
        <dbReference type="EMBL" id="KAG7403512.1"/>
    </source>
</evidence>
<dbReference type="Proteomes" id="UP000693942">
    <property type="component" value="Unassembled WGS sequence"/>
</dbReference>
<dbReference type="AlphaFoldDB" id="A0A8J5NHF5"/>
<sequence length="424" mass="48287">MTKKSKKMAKKGSGSENLKDTIESLLYRADIQELYDKYGFDVLCSSVIVLVNSGPLKTISSSFSGWGDFPPAAEPGSGVPEEAAAEEDTWVPEPKPAAEASPYDLPYEPEVAAKDDQAKKDPEPEVMEEEYVDVGVIEEKPCEEKPCDDDDIPPPPDEDDDDDDDDDASASDKPPEEATKPGDLEEDEETKHGSDDLLGTSEDCAPHEGRHDNEDDAADLQLSSQYELMMQLQRYLERACYAYGCREIPATLSQNGWDCDEAVPLERWMSKFFGQCENFETEASVESLQSLFRRLRQVQRITLHRTRLTSDKIIGFLSDAHTLMMILNVRGYEELIKKLELRIRQLLVDFDDRNRSFRRRRDEKMKQVQSERTRLDRLEKAILAEMEDDMEGSQRMVKREIRSALDKTAATFETDIDWEKNKGE</sequence>
<comment type="caution">
    <text evidence="3">The sequence shown here is derived from an EMBL/GenBank/DDBJ whole genome shotgun (WGS) entry which is preliminary data.</text>
</comment>
<feature type="compositionally biased region" description="Basic and acidic residues" evidence="2">
    <location>
        <begin position="111"/>
        <end position="123"/>
    </location>
</feature>
<keyword evidence="1" id="KW-0175">Coiled coil</keyword>
<gene>
    <name evidence="3" type="ORF">Forpi1262_v018745</name>
</gene>